<dbReference type="Proteomes" id="UP000191144">
    <property type="component" value="Chromosome H"/>
</dbReference>
<dbReference type="Gene3D" id="3.90.950.10">
    <property type="match status" value="1"/>
</dbReference>
<dbReference type="OrthoDB" id="10267058at2759"/>
<sequence length="222" mass="24773">MSKVVRNICDRFEIVLASSSPRRYEIVTEVMGFVDVKLMKPSFEENLDKSLYVGNPVGYVHDTSKAKALGIVEDLKKQIEGEAKKPKLVICADTVVIDGDNNIYEKPQVARKQMSNLLNFRDGDDPVRVATSVTLINWRGSEDYTFEQFEEISEVHFDPEFPLAVVEDYVDSRDALDVAGGFKVQSFGGAMISKINGDFFNVVGLPLNKTFKAIYAAAFPSE</sequence>
<reference evidence="4" key="1">
    <citation type="submission" date="2016-03" db="EMBL/GenBank/DDBJ databases">
        <authorList>
            <person name="Devillers Hugo."/>
        </authorList>
    </citation>
    <scope>NUCLEOTIDE SEQUENCE [LARGE SCALE GENOMIC DNA]</scope>
</reference>
<evidence type="ECO:0000313" key="3">
    <source>
        <dbReference type="EMBL" id="SCV03759.1"/>
    </source>
</evidence>
<dbReference type="EMBL" id="LT598480">
    <property type="protein sequence ID" value="SCV03759.1"/>
    <property type="molecule type" value="Genomic_DNA"/>
</dbReference>
<dbReference type="GO" id="GO:0047429">
    <property type="term" value="F:nucleoside triphosphate diphosphatase activity"/>
    <property type="evidence" value="ECO:0007669"/>
    <property type="project" value="InterPro"/>
</dbReference>
<comment type="cofactor">
    <cofactor evidence="1">
        <name>a divalent metal cation</name>
        <dbReference type="ChEBI" id="CHEBI:60240"/>
    </cofactor>
</comment>
<accession>A0A1G4KH33</accession>
<evidence type="ECO:0000256" key="1">
    <source>
        <dbReference type="ARBA" id="ARBA00001968"/>
    </source>
</evidence>
<dbReference type="PANTHER" id="PTHR43213:SF5">
    <property type="entry name" value="BIFUNCTIONAL DTTP_UTP PYROPHOSPHATASE_METHYLTRANSFERASE PROTEIN-RELATED"/>
    <property type="match status" value="1"/>
</dbReference>
<dbReference type="Pfam" id="PF02545">
    <property type="entry name" value="Maf"/>
    <property type="match status" value="1"/>
</dbReference>
<gene>
    <name evidence="3" type="ORF">LAME_0H12992G</name>
</gene>
<evidence type="ECO:0000313" key="4">
    <source>
        <dbReference type="Proteomes" id="UP000191144"/>
    </source>
</evidence>
<proteinExistence type="inferred from homology"/>
<organism evidence="3 4">
    <name type="scientific">Lachancea meyersii CBS 8951</name>
    <dbReference type="NCBI Taxonomy" id="1266667"/>
    <lineage>
        <taxon>Eukaryota</taxon>
        <taxon>Fungi</taxon>
        <taxon>Dikarya</taxon>
        <taxon>Ascomycota</taxon>
        <taxon>Saccharomycotina</taxon>
        <taxon>Saccharomycetes</taxon>
        <taxon>Saccharomycetales</taxon>
        <taxon>Saccharomycetaceae</taxon>
        <taxon>Lachancea</taxon>
    </lineage>
</organism>
<name>A0A1G4KH33_9SACH</name>
<dbReference type="InterPro" id="IPR029001">
    <property type="entry name" value="ITPase-like_fam"/>
</dbReference>
<protein>
    <submittedName>
        <fullName evidence="3">LAME_0H12992g1_1</fullName>
    </submittedName>
</protein>
<dbReference type="InterPro" id="IPR003697">
    <property type="entry name" value="Maf-like"/>
</dbReference>
<evidence type="ECO:0000256" key="2">
    <source>
        <dbReference type="ARBA" id="ARBA00022801"/>
    </source>
</evidence>
<dbReference type="SUPFAM" id="SSF52972">
    <property type="entry name" value="ITPase-like"/>
    <property type="match status" value="1"/>
</dbReference>
<keyword evidence="2" id="KW-0378">Hydrolase</keyword>
<dbReference type="AlphaFoldDB" id="A0A1G4KH33"/>
<dbReference type="HAMAP" id="MF_00528">
    <property type="entry name" value="Maf"/>
    <property type="match status" value="1"/>
</dbReference>
<keyword evidence="4" id="KW-1185">Reference proteome</keyword>
<dbReference type="NCBIfam" id="TIGR00172">
    <property type="entry name" value="maf"/>
    <property type="match status" value="1"/>
</dbReference>
<dbReference type="PIRSF" id="PIRSF006305">
    <property type="entry name" value="Maf"/>
    <property type="match status" value="1"/>
</dbReference>
<dbReference type="PANTHER" id="PTHR43213">
    <property type="entry name" value="BIFUNCTIONAL DTTP/UTP PYROPHOSPHATASE/METHYLTRANSFERASE PROTEIN-RELATED"/>
    <property type="match status" value="1"/>
</dbReference>